<dbReference type="SUPFAM" id="SSF109604">
    <property type="entry name" value="HD-domain/PDEase-like"/>
    <property type="match status" value="1"/>
</dbReference>
<dbReference type="EC" id="3.1.3.-" evidence="3"/>
<name>A0A644WCP6_9ZZZZ</name>
<dbReference type="Pfam" id="PF01966">
    <property type="entry name" value="HD"/>
    <property type="match status" value="1"/>
</dbReference>
<dbReference type="InterPro" id="IPR050124">
    <property type="entry name" value="tRNA_CCA-adding_enzyme"/>
</dbReference>
<evidence type="ECO:0000259" key="2">
    <source>
        <dbReference type="SMART" id="SM00471"/>
    </source>
</evidence>
<dbReference type="InterPro" id="IPR003607">
    <property type="entry name" value="HD/PDEase_dom"/>
</dbReference>
<dbReference type="GO" id="GO:0000166">
    <property type="term" value="F:nucleotide binding"/>
    <property type="evidence" value="ECO:0007669"/>
    <property type="project" value="UniProtKB-KW"/>
</dbReference>
<dbReference type="NCBIfam" id="TIGR00277">
    <property type="entry name" value="HDIG"/>
    <property type="match status" value="1"/>
</dbReference>
<sequence length="222" mass="26208">MFNKISNILINYEKPSIEIEKLFNKEDFKKSSFNIISELEKIPQEKKFHPEGNVWNHTKMVVDVAAKINSFSSNAQIFMWAALLHDIGKITTTKFIKGRYRSYDHDKEGANITYRLLELYENMDFTKRVTEIVRFHMHHIYIIKKLPFSDIEGLLNSENFNDIILLFICDKLGRGNQNLSENKNNINEVYTILDILDKKSNKNFEDLRNLINKIEFDILNLK</sequence>
<protein>
    <submittedName>
        <fullName evidence="3">Multifunctional CCA protein</fullName>
        <ecNumber evidence="3">3.1.3.-</ecNumber>
    </submittedName>
</protein>
<organism evidence="3">
    <name type="scientific">bioreactor metagenome</name>
    <dbReference type="NCBI Taxonomy" id="1076179"/>
    <lineage>
        <taxon>unclassified sequences</taxon>
        <taxon>metagenomes</taxon>
        <taxon>ecological metagenomes</taxon>
    </lineage>
</organism>
<dbReference type="CDD" id="cd00077">
    <property type="entry name" value="HDc"/>
    <property type="match status" value="1"/>
</dbReference>
<accession>A0A644WCP6</accession>
<comment type="caution">
    <text evidence="3">The sequence shown here is derived from an EMBL/GenBank/DDBJ whole genome shotgun (WGS) entry which is preliminary data.</text>
</comment>
<dbReference type="GO" id="GO:0016787">
    <property type="term" value="F:hydrolase activity"/>
    <property type="evidence" value="ECO:0007669"/>
    <property type="project" value="UniProtKB-KW"/>
</dbReference>
<gene>
    <name evidence="3" type="primary">cca_19</name>
    <name evidence="3" type="ORF">SDC9_47490</name>
</gene>
<reference evidence="3" key="1">
    <citation type="submission" date="2019-08" db="EMBL/GenBank/DDBJ databases">
        <authorList>
            <person name="Kucharzyk K."/>
            <person name="Murdoch R.W."/>
            <person name="Higgins S."/>
            <person name="Loffler F."/>
        </authorList>
    </citation>
    <scope>NUCLEOTIDE SEQUENCE</scope>
</reference>
<dbReference type="InterPro" id="IPR006675">
    <property type="entry name" value="HDIG_dom"/>
</dbReference>
<dbReference type="InterPro" id="IPR006674">
    <property type="entry name" value="HD_domain"/>
</dbReference>
<keyword evidence="3" id="KW-0378">Hydrolase</keyword>
<evidence type="ECO:0000313" key="3">
    <source>
        <dbReference type="EMBL" id="MPM01251.1"/>
    </source>
</evidence>
<evidence type="ECO:0000256" key="1">
    <source>
        <dbReference type="ARBA" id="ARBA00022741"/>
    </source>
</evidence>
<dbReference type="EMBL" id="VSSQ01000784">
    <property type="protein sequence ID" value="MPM01251.1"/>
    <property type="molecule type" value="Genomic_DNA"/>
</dbReference>
<feature type="domain" description="HD/PDEase" evidence="2">
    <location>
        <begin position="50"/>
        <end position="184"/>
    </location>
</feature>
<dbReference type="AlphaFoldDB" id="A0A644WCP6"/>
<dbReference type="SMART" id="SM00471">
    <property type="entry name" value="HDc"/>
    <property type="match status" value="1"/>
</dbReference>
<dbReference type="Gene3D" id="1.10.3090.10">
    <property type="entry name" value="cca-adding enzyme, domain 2"/>
    <property type="match status" value="1"/>
</dbReference>
<keyword evidence="1" id="KW-0547">Nucleotide-binding</keyword>
<dbReference type="PANTHER" id="PTHR47545:SF2">
    <property type="entry name" value="CC-ADDING TRNA NUCLEOTIDYLTRANSFERASE"/>
    <property type="match status" value="1"/>
</dbReference>
<dbReference type="PANTHER" id="PTHR47545">
    <property type="entry name" value="MULTIFUNCTIONAL CCA PROTEIN"/>
    <property type="match status" value="1"/>
</dbReference>
<proteinExistence type="predicted"/>